<dbReference type="OrthoDB" id="28434at2157"/>
<reference evidence="4 6" key="2">
    <citation type="submission" date="2017-05" db="EMBL/GenBank/DDBJ databases">
        <title>The draft genome of the hyperthermophilic archaeon 'Pyrodictium delaneyi strain Hulk', an iron and nitrate reducer, reveals the capacity for sulfate reduction.</title>
        <authorList>
            <person name="Demey L.M."/>
            <person name="Miller C."/>
            <person name="Manzella M."/>
            <person name="Reguera G."/>
            <person name="Kashefi K."/>
        </authorList>
    </citation>
    <scope>NUCLEOTIDE SEQUENCE [LARGE SCALE GENOMIC DNA]</scope>
    <source>
        <strain evidence="4 6">Hulk</strain>
    </source>
</reference>
<organism evidence="3 5">
    <name type="scientific">Pyrodictium delaneyi</name>
    <dbReference type="NCBI Taxonomy" id="1273541"/>
    <lineage>
        <taxon>Archaea</taxon>
        <taxon>Thermoproteota</taxon>
        <taxon>Thermoprotei</taxon>
        <taxon>Desulfurococcales</taxon>
        <taxon>Pyrodictiaceae</taxon>
        <taxon>Pyrodictium</taxon>
    </lineage>
</organism>
<dbReference type="Gene3D" id="3.90.550.10">
    <property type="entry name" value="Spore Coat Polysaccharide Biosynthesis Protein SpsA, Chain A"/>
    <property type="match status" value="1"/>
</dbReference>
<evidence type="ECO:0000259" key="2">
    <source>
        <dbReference type="Pfam" id="PF12804"/>
    </source>
</evidence>
<dbReference type="Proteomes" id="UP000058613">
    <property type="component" value="Chromosome"/>
</dbReference>
<accession>A0A0N7JD93</accession>
<evidence type="ECO:0000313" key="4">
    <source>
        <dbReference type="EMBL" id="OWJ54546.1"/>
    </source>
</evidence>
<keyword evidence="6" id="KW-1185">Reference proteome</keyword>
<gene>
    <name evidence="4" type="ORF">Pdsh_05815</name>
    <name evidence="3" type="ORF">Pyrde_1510</name>
</gene>
<proteinExistence type="predicted"/>
<reference evidence="3 5" key="1">
    <citation type="submission" date="2015-10" db="EMBL/GenBank/DDBJ databases">
        <title>Complete genome sequence of hyperthermophilic archaeon Pyrodictium delaneyi Su06.</title>
        <authorList>
            <person name="Jung J.-H."/>
            <person name="Lin J."/>
            <person name="Holden J.F."/>
            <person name="Park C.-S."/>
        </authorList>
    </citation>
    <scope>NUCLEOTIDE SEQUENCE [LARGE SCALE GENOMIC DNA]</scope>
    <source>
        <strain evidence="3 5">Su06</strain>
    </source>
</reference>
<dbReference type="AlphaFoldDB" id="A0A0N7JD93"/>
<dbReference type="GeneID" id="26099851"/>
<dbReference type="EMBL" id="CP013011">
    <property type="protein sequence ID" value="ALL01553.1"/>
    <property type="molecule type" value="Genomic_DNA"/>
</dbReference>
<dbReference type="EMBL" id="NCQP01000003">
    <property type="protein sequence ID" value="OWJ54546.1"/>
    <property type="molecule type" value="Genomic_DNA"/>
</dbReference>
<dbReference type="RefSeq" id="WP_055409611.1">
    <property type="nucleotide sequence ID" value="NZ_CP013011.1"/>
</dbReference>
<keyword evidence="1" id="KW-0808">Transferase</keyword>
<name>A0A0N7JD93_9CREN</name>
<dbReference type="KEGG" id="pdl:Pyrde_1510"/>
<dbReference type="Pfam" id="PF12804">
    <property type="entry name" value="NTP_transf_3"/>
    <property type="match status" value="1"/>
</dbReference>
<dbReference type="InterPro" id="IPR025877">
    <property type="entry name" value="MobA-like_NTP_Trfase"/>
</dbReference>
<dbReference type="PANTHER" id="PTHR19136:SF81">
    <property type="entry name" value="MOLYBDENUM COFACTOR GUANYLYLTRANSFERASE"/>
    <property type="match status" value="1"/>
</dbReference>
<dbReference type="InterPro" id="IPR029044">
    <property type="entry name" value="Nucleotide-diphossugar_trans"/>
</dbReference>
<protein>
    <submittedName>
        <fullName evidence="3">Molybdopterin-guanine dinucleotide biosynthesis protein A</fullName>
    </submittedName>
</protein>
<dbReference type="PANTHER" id="PTHR19136">
    <property type="entry name" value="MOLYBDENUM COFACTOR GUANYLYLTRANSFERASE"/>
    <property type="match status" value="1"/>
</dbReference>
<dbReference type="STRING" id="1273541.Pyrde_1510"/>
<dbReference type="SUPFAM" id="SSF53448">
    <property type="entry name" value="Nucleotide-diphospho-sugar transferases"/>
    <property type="match status" value="1"/>
</dbReference>
<dbReference type="GO" id="GO:0016779">
    <property type="term" value="F:nucleotidyltransferase activity"/>
    <property type="evidence" value="ECO:0007669"/>
    <property type="project" value="UniProtKB-ARBA"/>
</dbReference>
<sequence length="261" mass="29128">MKVGLILAGGEGRRFGGDKLIALTDGRPAIARISDVLQAAGAELVYVATREEQRCKIYTDIANLDGCIYDPDWLACGGPAAALTGLESLQARVLLVTPGDMPWITPDVLIRLEAFMEQTKAEAALPMHSGGFLETLVATIRWSLVERLPKILVQLCNLRGELRASDPYRASTRLTLVGSGLLTWNPIVFSHINTRERLQTREPKNNLGPKDILITEPHLDPFAPRDQLCLRLARERNEYHKLGIIHLERQAWKDFLMLCKQ</sequence>
<evidence type="ECO:0000313" key="5">
    <source>
        <dbReference type="Proteomes" id="UP000058613"/>
    </source>
</evidence>
<feature type="domain" description="MobA-like NTP transferase" evidence="2">
    <location>
        <begin position="4"/>
        <end position="151"/>
    </location>
</feature>
<evidence type="ECO:0000313" key="3">
    <source>
        <dbReference type="EMBL" id="ALL01553.1"/>
    </source>
</evidence>
<evidence type="ECO:0000256" key="1">
    <source>
        <dbReference type="ARBA" id="ARBA00022679"/>
    </source>
</evidence>
<dbReference type="Proteomes" id="UP000196694">
    <property type="component" value="Unassembled WGS sequence"/>
</dbReference>
<evidence type="ECO:0000313" key="6">
    <source>
        <dbReference type="Proteomes" id="UP000196694"/>
    </source>
</evidence>